<dbReference type="Gene3D" id="2.60.270.50">
    <property type="match status" value="1"/>
</dbReference>
<dbReference type="EMBL" id="JAEHOD010000011">
    <property type="protein sequence ID" value="KAG2450471.1"/>
    <property type="molecule type" value="Genomic_DNA"/>
</dbReference>
<protein>
    <recommendedName>
        <fullName evidence="3">23 kDa jasmonate-induced protein-like</fullName>
    </recommendedName>
</protein>
<dbReference type="Proteomes" id="UP000613740">
    <property type="component" value="Unassembled WGS sequence"/>
</dbReference>
<dbReference type="InterPro" id="IPR015926">
    <property type="entry name" value="Cytolysin/lectin"/>
</dbReference>
<name>A0A836B820_9CHLO</name>
<evidence type="ECO:0000313" key="1">
    <source>
        <dbReference type="EMBL" id="KAG2450471.1"/>
    </source>
</evidence>
<proteinExistence type="predicted"/>
<dbReference type="InterPro" id="IPR053085">
    <property type="entry name" value="Jasmonate-induced_protein"/>
</dbReference>
<evidence type="ECO:0000313" key="2">
    <source>
        <dbReference type="Proteomes" id="UP000613740"/>
    </source>
</evidence>
<dbReference type="AlphaFoldDB" id="A0A836B820"/>
<dbReference type="SUPFAM" id="SSF63724">
    <property type="entry name" value="Cytolysin/lectin"/>
    <property type="match status" value="1"/>
</dbReference>
<evidence type="ECO:0008006" key="3">
    <source>
        <dbReference type="Google" id="ProtNLM"/>
    </source>
</evidence>
<gene>
    <name evidence="1" type="ORF">HYH02_004972</name>
</gene>
<keyword evidence="2" id="KW-1185">Reference proteome</keyword>
<sequence>MSSAVFGIAIDQEYLRSLPEYSDKKEITQSDLAREALKTKNSQEKDTDVLRYVTNVDMNGSVNRACKIVYYNATGATLELVTTKDWHGHNGPSPIPLTVHNGQWAGFVHTKTSSAAAGSTGAVVYRGPGLDGKKRDWMMSWSNPFDRASWDNSVYAEVRDTDHFTQGGIWDVIYSYLSKKADIATGPDGQRCIEIPADKAGNAKMTMNTGSDTHPVVEAVFTLQDL</sequence>
<dbReference type="InterPro" id="IPR049065">
    <property type="entry name" value="Nakanori"/>
</dbReference>
<dbReference type="OrthoDB" id="2617878at2759"/>
<dbReference type="PANTHER" id="PTHR36482">
    <property type="entry name" value="OSJNBA0024J22.15 PROTEIN"/>
    <property type="match status" value="1"/>
</dbReference>
<dbReference type="Pfam" id="PF21230">
    <property type="entry name" value="Nakanori"/>
    <property type="match status" value="1"/>
</dbReference>
<organism evidence="1 2">
    <name type="scientific">Chlamydomonas schloesseri</name>
    <dbReference type="NCBI Taxonomy" id="2026947"/>
    <lineage>
        <taxon>Eukaryota</taxon>
        <taxon>Viridiplantae</taxon>
        <taxon>Chlorophyta</taxon>
        <taxon>core chlorophytes</taxon>
        <taxon>Chlorophyceae</taxon>
        <taxon>CS clade</taxon>
        <taxon>Chlamydomonadales</taxon>
        <taxon>Chlamydomonadaceae</taxon>
        <taxon>Chlamydomonas</taxon>
    </lineage>
</organism>
<accession>A0A836B820</accession>
<reference evidence="1" key="1">
    <citation type="journal article" date="2020" name="bioRxiv">
        <title>Comparative genomics of Chlamydomonas.</title>
        <authorList>
            <person name="Craig R.J."/>
            <person name="Hasan A.R."/>
            <person name="Ness R.W."/>
            <person name="Keightley P.D."/>
        </authorList>
    </citation>
    <scope>NUCLEOTIDE SEQUENCE</scope>
    <source>
        <strain evidence="1">CCAP 11/173</strain>
    </source>
</reference>
<dbReference type="PANTHER" id="PTHR36482:SF5">
    <property type="entry name" value="23 KDA JASMONATE-INDUCED PROTEIN-LIKE"/>
    <property type="match status" value="1"/>
</dbReference>
<comment type="caution">
    <text evidence="1">The sequence shown here is derived from an EMBL/GenBank/DDBJ whole genome shotgun (WGS) entry which is preliminary data.</text>
</comment>